<protein>
    <submittedName>
        <fullName evidence="1">Uncharacterized protein</fullName>
    </submittedName>
</protein>
<dbReference type="AlphaFoldDB" id="A0A6C0GD31"/>
<dbReference type="KEGG" id="rhoz:GXP67_03095"/>
<proteinExistence type="predicted"/>
<evidence type="ECO:0000313" key="1">
    <source>
        <dbReference type="EMBL" id="QHT65723.1"/>
    </source>
</evidence>
<organism evidence="1 2">
    <name type="scientific">Rhodocytophaga rosea</name>
    <dbReference type="NCBI Taxonomy" id="2704465"/>
    <lineage>
        <taxon>Bacteria</taxon>
        <taxon>Pseudomonadati</taxon>
        <taxon>Bacteroidota</taxon>
        <taxon>Cytophagia</taxon>
        <taxon>Cytophagales</taxon>
        <taxon>Rhodocytophagaceae</taxon>
        <taxon>Rhodocytophaga</taxon>
    </lineage>
</organism>
<dbReference type="RefSeq" id="WP_162441803.1">
    <property type="nucleotide sequence ID" value="NZ_CP048222.1"/>
</dbReference>
<name>A0A6C0GD31_9BACT</name>
<gene>
    <name evidence="1" type="ORF">GXP67_03095</name>
</gene>
<reference evidence="1 2" key="1">
    <citation type="submission" date="2020-01" db="EMBL/GenBank/DDBJ databases">
        <authorList>
            <person name="Kim M.K."/>
        </authorList>
    </citation>
    <scope>NUCLEOTIDE SEQUENCE [LARGE SCALE GENOMIC DNA]</scope>
    <source>
        <strain evidence="1 2">172606-1</strain>
    </source>
</reference>
<dbReference type="EMBL" id="CP048222">
    <property type="protein sequence ID" value="QHT65723.1"/>
    <property type="molecule type" value="Genomic_DNA"/>
</dbReference>
<keyword evidence="2" id="KW-1185">Reference proteome</keyword>
<sequence length="160" mass="19209">MTTTKSYFQSKKIHSLTAIGYWHSIFEPEFPDPAWFRDEEWNVAEKQMVITHLLQSHPLADWTGQSWCRFRCAETQLGSKDLTDGTYIFPEGLVHYLQNHHIRLPEKFIQHVQQYKHIQINFGLEQCVIEFNWWTNQKGWNRNQQSFLAPNDELIENYKH</sequence>
<evidence type="ECO:0000313" key="2">
    <source>
        <dbReference type="Proteomes" id="UP000480178"/>
    </source>
</evidence>
<accession>A0A6C0GD31</accession>
<dbReference type="Proteomes" id="UP000480178">
    <property type="component" value="Chromosome"/>
</dbReference>